<dbReference type="InterPro" id="IPR052908">
    <property type="entry name" value="AP-4-A_phosphorylase"/>
</dbReference>
<name>A0AAU9E1X4_9FIRM</name>
<evidence type="ECO:0000256" key="3">
    <source>
        <dbReference type="PROSITE-ProRule" id="PRU00464"/>
    </source>
</evidence>
<dbReference type="InterPro" id="IPR011146">
    <property type="entry name" value="HIT-like"/>
</dbReference>
<keyword evidence="6" id="KW-1185">Reference proteome</keyword>
<dbReference type="PRINTS" id="PR00332">
    <property type="entry name" value="HISTRIAD"/>
</dbReference>
<dbReference type="PROSITE" id="PS51084">
    <property type="entry name" value="HIT_2"/>
    <property type="match status" value="1"/>
</dbReference>
<dbReference type="KEGG" id="hprf:HLPR_01860"/>
<feature type="active site" description="Tele-AMP-histidine intermediate" evidence="1">
    <location>
        <position position="92"/>
    </location>
</feature>
<evidence type="ECO:0000313" key="6">
    <source>
        <dbReference type="Proteomes" id="UP001321786"/>
    </source>
</evidence>
<evidence type="ECO:0000256" key="1">
    <source>
        <dbReference type="PIRSR" id="PIRSR601310-1"/>
    </source>
</evidence>
<reference evidence="5 6" key="1">
    <citation type="submission" date="2023-08" db="EMBL/GenBank/DDBJ databases">
        <title>Helicovermis profunda gen. nov., sp. nov., a novel mesophilic, fermentative bacterium within the Bacillota from a deep-sea hydrothermal vent chimney.</title>
        <authorList>
            <person name="Miyazaki U."/>
            <person name="Mizutani D."/>
            <person name="Hashimoto Y."/>
            <person name="Tame A."/>
            <person name="Sawayama S."/>
            <person name="Miyazaki J."/>
            <person name="Takai K."/>
            <person name="Nakagawa S."/>
        </authorList>
    </citation>
    <scope>NUCLEOTIDE SEQUENCE [LARGE SCALE GENOMIC DNA]</scope>
    <source>
        <strain evidence="5 6">S502</strain>
    </source>
</reference>
<gene>
    <name evidence="5" type="ORF">HLPR_01860</name>
</gene>
<dbReference type="GO" id="GO:0003824">
    <property type="term" value="F:catalytic activity"/>
    <property type="evidence" value="ECO:0007669"/>
    <property type="project" value="InterPro"/>
</dbReference>
<evidence type="ECO:0000313" key="5">
    <source>
        <dbReference type="EMBL" id="BEP27855.1"/>
    </source>
</evidence>
<dbReference type="Gene3D" id="3.30.428.10">
    <property type="entry name" value="HIT-like"/>
    <property type="match status" value="1"/>
</dbReference>
<organism evidence="5 6">
    <name type="scientific">Helicovermis profundi</name>
    <dbReference type="NCBI Taxonomy" id="3065157"/>
    <lineage>
        <taxon>Bacteria</taxon>
        <taxon>Bacillati</taxon>
        <taxon>Bacillota</taxon>
        <taxon>Clostridia</taxon>
        <taxon>Helicovermis</taxon>
    </lineage>
</organism>
<feature type="short sequence motif" description="Histidine triad motif" evidence="2 3">
    <location>
        <begin position="90"/>
        <end position="94"/>
    </location>
</feature>
<dbReference type="InterPro" id="IPR036265">
    <property type="entry name" value="HIT-like_sf"/>
</dbReference>
<evidence type="ECO:0000259" key="4">
    <source>
        <dbReference type="PROSITE" id="PS51084"/>
    </source>
</evidence>
<dbReference type="EMBL" id="AP028654">
    <property type="protein sequence ID" value="BEP27855.1"/>
    <property type="molecule type" value="Genomic_DNA"/>
</dbReference>
<dbReference type="SUPFAM" id="SSF54197">
    <property type="entry name" value="HIT-like"/>
    <property type="match status" value="1"/>
</dbReference>
<accession>A0AAU9E1X4</accession>
<dbReference type="InterPro" id="IPR001310">
    <property type="entry name" value="Histidine_triad_HIT"/>
</dbReference>
<dbReference type="RefSeq" id="WP_338536214.1">
    <property type="nucleotide sequence ID" value="NZ_AP028654.1"/>
</dbReference>
<dbReference type="PANTHER" id="PTHR42997">
    <property type="entry name" value="HIT FAMILY HYDROLASE"/>
    <property type="match status" value="1"/>
</dbReference>
<dbReference type="PANTHER" id="PTHR42997:SF1">
    <property type="entry name" value="AP-4-A PHOSPHORYLASE"/>
    <property type="match status" value="1"/>
</dbReference>
<dbReference type="PROSITE" id="PS00892">
    <property type="entry name" value="HIT_1"/>
    <property type="match status" value="1"/>
</dbReference>
<dbReference type="InterPro" id="IPR019808">
    <property type="entry name" value="Histidine_triad_CS"/>
</dbReference>
<sequence>MNCIFCSNLNKIKETNLSYAIYDKFPVNKGHILIIPKRHISSFFELQKEEKDDLFELLDEMKLLLDKAFKPDAYNIGINDGIVAGQSIMHLHIHLIPRYKGDLENPKGGVRGVIPSRMGY</sequence>
<evidence type="ECO:0000256" key="2">
    <source>
        <dbReference type="PIRSR" id="PIRSR601310-3"/>
    </source>
</evidence>
<feature type="domain" description="HIT" evidence="4">
    <location>
        <begin position="1"/>
        <end position="105"/>
    </location>
</feature>
<dbReference type="Pfam" id="PF01230">
    <property type="entry name" value="HIT"/>
    <property type="match status" value="1"/>
</dbReference>
<dbReference type="Proteomes" id="UP001321786">
    <property type="component" value="Chromosome"/>
</dbReference>
<proteinExistence type="predicted"/>
<protein>
    <submittedName>
        <fullName evidence="5">HIT family protein</fullName>
    </submittedName>
</protein>
<dbReference type="AlphaFoldDB" id="A0AAU9E1X4"/>